<evidence type="ECO:0000313" key="4">
    <source>
        <dbReference type="EMBL" id="KAK3315546.1"/>
    </source>
</evidence>
<evidence type="ECO:0000313" key="5">
    <source>
        <dbReference type="Proteomes" id="UP001283341"/>
    </source>
</evidence>
<feature type="chain" id="PRO_5041931029" evidence="3">
    <location>
        <begin position="20"/>
        <end position="226"/>
    </location>
</feature>
<sequence>MKLTTPILPLVLHLRATGAQPLACALGAHIIVARASTEKPGTGTIGIIANRVANRIPGSDIVAVEYPATLGDYVESETAGVVEMRRLVVEYAAACPQGKIVLMGYSQGAHVSADVVCGNTEDGFPQSDPLSVDVSEKISAIVMMGDPSHSSSAAFNRGTSIKDGLFPRQNNAGCAAVQSKMVSYCDTGDRFCDRGDDEGVHRQYIQIYGAEAVNFVVSKVNGLQEK</sequence>
<reference evidence="4" key="1">
    <citation type="journal article" date="2023" name="Mol. Phylogenet. Evol.">
        <title>Genome-scale phylogeny and comparative genomics of the fungal order Sordariales.</title>
        <authorList>
            <person name="Hensen N."/>
            <person name="Bonometti L."/>
            <person name="Westerberg I."/>
            <person name="Brannstrom I.O."/>
            <person name="Guillou S."/>
            <person name="Cros-Aarteil S."/>
            <person name="Calhoun S."/>
            <person name="Haridas S."/>
            <person name="Kuo A."/>
            <person name="Mondo S."/>
            <person name="Pangilinan J."/>
            <person name="Riley R."/>
            <person name="LaButti K."/>
            <person name="Andreopoulos B."/>
            <person name="Lipzen A."/>
            <person name="Chen C."/>
            <person name="Yan M."/>
            <person name="Daum C."/>
            <person name="Ng V."/>
            <person name="Clum A."/>
            <person name="Steindorff A."/>
            <person name="Ohm R.A."/>
            <person name="Martin F."/>
            <person name="Silar P."/>
            <person name="Natvig D.O."/>
            <person name="Lalanne C."/>
            <person name="Gautier V."/>
            <person name="Ament-Velasquez S.L."/>
            <person name="Kruys A."/>
            <person name="Hutchinson M.I."/>
            <person name="Powell A.J."/>
            <person name="Barry K."/>
            <person name="Miller A.N."/>
            <person name="Grigoriev I.V."/>
            <person name="Debuchy R."/>
            <person name="Gladieux P."/>
            <person name="Hiltunen Thoren M."/>
            <person name="Johannesson H."/>
        </authorList>
    </citation>
    <scope>NUCLEOTIDE SEQUENCE</scope>
    <source>
        <strain evidence="4">CBS 118394</strain>
    </source>
</reference>
<comment type="caution">
    <text evidence="4">The sequence shown here is derived from an EMBL/GenBank/DDBJ whole genome shotgun (WGS) entry which is preliminary data.</text>
</comment>
<keyword evidence="1" id="KW-0378">Hydrolase</keyword>
<dbReference type="GO" id="GO:0052689">
    <property type="term" value="F:carboxylic ester hydrolase activity"/>
    <property type="evidence" value="ECO:0007669"/>
    <property type="project" value="UniProtKB-ARBA"/>
</dbReference>
<proteinExistence type="predicted"/>
<dbReference type="AlphaFoldDB" id="A0AAE0I0X1"/>
<reference evidence="4" key="2">
    <citation type="submission" date="2023-06" db="EMBL/GenBank/DDBJ databases">
        <authorList>
            <consortium name="Lawrence Berkeley National Laboratory"/>
            <person name="Haridas S."/>
            <person name="Hensen N."/>
            <person name="Bonometti L."/>
            <person name="Westerberg I."/>
            <person name="Brannstrom I.O."/>
            <person name="Guillou S."/>
            <person name="Cros-Aarteil S."/>
            <person name="Calhoun S."/>
            <person name="Kuo A."/>
            <person name="Mondo S."/>
            <person name="Pangilinan J."/>
            <person name="Riley R."/>
            <person name="Labutti K."/>
            <person name="Andreopoulos B."/>
            <person name="Lipzen A."/>
            <person name="Chen C."/>
            <person name="Yanf M."/>
            <person name="Daum C."/>
            <person name="Ng V."/>
            <person name="Clum A."/>
            <person name="Steindorff A."/>
            <person name="Ohm R."/>
            <person name="Martin F."/>
            <person name="Silar P."/>
            <person name="Natvig D."/>
            <person name="Lalanne C."/>
            <person name="Gautier V."/>
            <person name="Ament-Velasquez S.L."/>
            <person name="Kruys A."/>
            <person name="Hutchinson M.I."/>
            <person name="Powell A.J."/>
            <person name="Barry K."/>
            <person name="Miller A.N."/>
            <person name="Grigoriev I.V."/>
            <person name="Debuchy R."/>
            <person name="Gladieux P."/>
            <person name="Thoren M.H."/>
            <person name="Johannesson H."/>
        </authorList>
    </citation>
    <scope>NUCLEOTIDE SEQUENCE</scope>
    <source>
        <strain evidence="4">CBS 118394</strain>
    </source>
</reference>
<dbReference type="SUPFAM" id="SSF53474">
    <property type="entry name" value="alpha/beta-Hydrolases"/>
    <property type="match status" value="1"/>
</dbReference>
<dbReference type="InterPro" id="IPR000675">
    <property type="entry name" value="Cutinase/axe"/>
</dbReference>
<keyword evidence="3" id="KW-0732">Signal</keyword>
<evidence type="ECO:0000256" key="2">
    <source>
        <dbReference type="ARBA" id="ARBA00023157"/>
    </source>
</evidence>
<feature type="signal peptide" evidence="3">
    <location>
        <begin position="1"/>
        <end position="19"/>
    </location>
</feature>
<keyword evidence="2" id="KW-1015">Disulfide bond</keyword>
<dbReference type="InterPro" id="IPR029058">
    <property type="entry name" value="AB_hydrolase_fold"/>
</dbReference>
<accession>A0AAE0I0X1</accession>
<name>A0AAE0I0X1_9PEZI</name>
<dbReference type="EMBL" id="JAUEDM010000006">
    <property type="protein sequence ID" value="KAK3315546.1"/>
    <property type="molecule type" value="Genomic_DNA"/>
</dbReference>
<dbReference type="Pfam" id="PF01083">
    <property type="entry name" value="Cutinase"/>
    <property type="match status" value="1"/>
</dbReference>
<evidence type="ECO:0000256" key="3">
    <source>
        <dbReference type="SAM" id="SignalP"/>
    </source>
</evidence>
<dbReference type="PANTHER" id="PTHR33630:SF9">
    <property type="entry name" value="CUTINASE 4"/>
    <property type="match status" value="1"/>
</dbReference>
<dbReference type="Gene3D" id="3.40.50.1820">
    <property type="entry name" value="alpha/beta hydrolase"/>
    <property type="match status" value="1"/>
</dbReference>
<evidence type="ECO:0000256" key="1">
    <source>
        <dbReference type="ARBA" id="ARBA00022801"/>
    </source>
</evidence>
<dbReference type="Proteomes" id="UP001283341">
    <property type="component" value="Unassembled WGS sequence"/>
</dbReference>
<keyword evidence="5" id="KW-1185">Reference proteome</keyword>
<dbReference type="PANTHER" id="PTHR33630">
    <property type="entry name" value="CUTINASE RV1984C-RELATED-RELATED"/>
    <property type="match status" value="1"/>
</dbReference>
<gene>
    <name evidence="4" type="ORF">B0H66DRAFT_346920</name>
</gene>
<organism evidence="4 5">
    <name type="scientific">Apodospora peruviana</name>
    <dbReference type="NCBI Taxonomy" id="516989"/>
    <lineage>
        <taxon>Eukaryota</taxon>
        <taxon>Fungi</taxon>
        <taxon>Dikarya</taxon>
        <taxon>Ascomycota</taxon>
        <taxon>Pezizomycotina</taxon>
        <taxon>Sordariomycetes</taxon>
        <taxon>Sordariomycetidae</taxon>
        <taxon>Sordariales</taxon>
        <taxon>Lasiosphaeriaceae</taxon>
        <taxon>Apodospora</taxon>
    </lineage>
</organism>
<protein>
    <submittedName>
        <fullName evidence="4">Cutinase</fullName>
    </submittedName>
</protein>
<dbReference type="SMART" id="SM01110">
    <property type="entry name" value="Cutinase"/>
    <property type="match status" value="1"/>
</dbReference>